<accession>A0A0E1VSH1</accession>
<name>A0A0E1VSH1_BURPE</name>
<dbReference type="Proteomes" id="UP000001812">
    <property type="component" value="Chromosome II"/>
</dbReference>
<dbReference type="AlphaFoldDB" id="A0A0E1VSH1"/>
<sequence>MIRRRISSFDQPFHLWFVNRPGFRASSYIQGTSKNRADAGMMPLTPKA</sequence>
<proteinExistence type="predicted"/>
<dbReference type="HOGENOM" id="CLU_3150452_0_0_4"/>
<reference evidence="1" key="1">
    <citation type="submission" date="2009-05" db="EMBL/GenBank/DDBJ databases">
        <authorList>
            <person name="Harkins D.M."/>
            <person name="DeShazer D."/>
            <person name="Woods D.E."/>
            <person name="Brinkac L.M."/>
            <person name="Brown K.A."/>
            <person name="Hung G.C."/>
            <person name="Tuanyok A."/>
            <person name="Zhang B."/>
            <person name="Nierman W.C."/>
        </authorList>
    </citation>
    <scope>NUCLEOTIDE SEQUENCE [LARGE SCALE GENOMIC DNA]</scope>
    <source>
        <strain evidence="1">1710a</strain>
    </source>
</reference>
<evidence type="ECO:0000313" key="1">
    <source>
        <dbReference type="EMBL" id="EET03850.1"/>
    </source>
</evidence>
<protein>
    <submittedName>
        <fullName evidence="1">Uncharacterized protein</fullName>
    </submittedName>
</protein>
<dbReference type="EMBL" id="CM000833">
    <property type="protein sequence ID" value="EET03850.1"/>
    <property type="molecule type" value="Genomic_DNA"/>
</dbReference>
<gene>
    <name evidence="1" type="ORF">BURPS1710A_A1309</name>
</gene>
<organism evidence="1">
    <name type="scientific">Burkholderia pseudomallei 1710a</name>
    <dbReference type="NCBI Taxonomy" id="320371"/>
    <lineage>
        <taxon>Bacteria</taxon>
        <taxon>Pseudomonadati</taxon>
        <taxon>Pseudomonadota</taxon>
        <taxon>Betaproteobacteria</taxon>
        <taxon>Burkholderiales</taxon>
        <taxon>Burkholderiaceae</taxon>
        <taxon>Burkholderia</taxon>
        <taxon>pseudomallei group</taxon>
    </lineage>
</organism>